<evidence type="ECO:0000256" key="1">
    <source>
        <dbReference type="ARBA" id="ARBA00022884"/>
    </source>
</evidence>
<accession>A0A1Y1I415</accession>
<feature type="domain" description="RRM" evidence="4">
    <location>
        <begin position="69"/>
        <end position="146"/>
    </location>
</feature>
<dbReference type="PANTHER" id="PTHR48024">
    <property type="entry name" value="GEO13361P1-RELATED"/>
    <property type="match status" value="1"/>
</dbReference>
<dbReference type="InterPro" id="IPR050886">
    <property type="entry name" value="RNA-binding_reg"/>
</dbReference>
<evidence type="ECO:0000313" key="5">
    <source>
        <dbReference type="EMBL" id="GAQ83487.1"/>
    </source>
</evidence>
<dbReference type="InterPro" id="IPR000504">
    <property type="entry name" value="RRM_dom"/>
</dbReference>
<feature type="region of interest" description="Disordered" evidence="3">
    <location>
        <begin position="237"/>
        <end position="258"/>
    </location>
</feature>
<dbReference type="GO" id="GO:0003729">
    <property type="term" value="F:mRNA binding"/>
    <property type="evidence" value="ECO:0000318"/>
    <property type="project" value="GO_Central"/>
</dbReference>
<name>A0A1Y1I415_KLENI</name>
<dbReference type="PROSITE" id="PS50102">
    <property type="entry name" value="RRM"/>
    <property type="match status" value="2"/>
</dbReference>
<proteinExistence type="predicted"/>
<reference evidence="5 6" key="1">
    <citation type="journal article" date="2014" name="Nat. Commun.">
        <title>Klebsormidium flaccidum genome reveals primary factors for plant terrestrial adaptation.</title>
        <authorList>
            <person name="Hori K."/>
            <person name="Maruyama F."/>
            <person name="Fujisawa T."/>
            <person name="Togashi T."/>
            <person name="Yamamoto N."/>
            <person name="Seo M."/>
            <person name="Sato S."/>
            <person name="Yamada T."/>
            <person name="Mori H."/>
            <person name="Tajima N."/>
            <person name="Moriyama T."/>
            <person name="Ikeuchi M."/>
            <person name="Watanabe M."/>
            <person name="Wada H."/>
            <person name="Kobayashi K."/>
            <person name="Saito M."/>
            <person name="Masuda T."/>
            <person name="Sasaki-Sekimoto Y."/>
            <person name="Mashiguchi K."/>
            <person name="Awai K."/>
            <person name="Shimojima M."/>
            <person name="Masuda S."/>
            <person name="Iwai M."/>
            <person name="Nobusawa T."/>
            <person name="Narise T."/>
            <person name="Kondo S."/>
            <person name="Saito H."/>
            <person name="Sato R."/>
            <person name="Murakawa M."/>
            <person name="Ihara Y."/>
            <person name="Oshima-Yamada Y."/>
            <person name="Ohtaka K."/>
            <person name="Satoh M."/>
            <person name="Sonobe K."/>
            <person name="Ishii M."/>
            <person name="Ohtani R."/>
            <person name="Kanamori-Sato M."/>
            <person name="Honoki R."/>
            <person name="Miyazaki D."/>
            <person name="Mochizuki H."/>
            <person name="Umetsu J."/>
            <person name="Higashi K."/>
            <person name="Shibata D."/>
            <person name="Kamiya Y."/>
            <person name="Sato N."/>
            <person name="Nakamura Y."/>
            <person name="Tabata S."/>
            <person name="Ida S."/>
            <person name="Kurokawa K."/>
            <person name="Ohta H."/>
        </authorList>
    </citation>
    <scope>NUCLEOTIDE SEQUENCE [LARGE SCALE GENOMIC DNA]</scope>
    <source>
        <strain evidence="5 6">NIES-2285</strain>
    </source>
</reference>
<feature type="region of interest" description="Disordered" evidence="3">
    <location>
        <begin position="1"/>
        <end position="21"/>
    </location>
</feature>
<dbReference type="Proteomes" id="UP000054558">
    <property type="component" value="Unassembled WGS sequence"/>
</dbReference>
<evidence type="ECO:0000256" key="3">
    <source>
        <dbReference type="SAM" id="MobiDB-lite"/>
    </source>
</evidence>
<dbReference type="SMART" id="SM00360">
    <property type="entry name" value="RRM"/>
    <property type="match status" value="2"/>
</dbReference>
<dbReference type="STRING" id="105231.A0A1Y1I415"/>
<evidence type="ECO:0000259" key="4">
    <source>
        <dbReference type="PROSITE" id="PS50102"/>
    </source>
</evidence>
<dbReference type="OMA" id="MICKLAI"/>
<dbReference type="AlphaFoldDB" id="A0A1Y1I415"/>
<protein>
    <submittedName>
        <fullName evidence="5">RNA binding domain protein</fullName>
    </submittedName>
</protein>
<dbReference type="EMBL" id="DF237099">
    <property type="protein sequence ID" value="GAQ83487.1"/>
    <property type="molecule type" value="Genomic_DNA"/>
</dbReference>
<dbReference type="Gene3D" id="3.30.70.330">
    <property type="match status" value="2"/>
</dbReference>
<feature type="domain" description="RRM" evidence="4">
    <location>
        <begin position="161"/>
        <end position="238"/>
    </location>
</feature>
<dbReference type="OrthoDB" id="1875751at2759"/>
<dbReference type="SUPFAM" id="SSF54928">
    <property type="entry name" value="RNA-binding domain, RBD"/>
    <property type="match status" value="2"/>
</dbReference>
<keyword evidence="1 2" id="KW-0694">RNA-binding</keyword>
<keyword evidence="6" id="KW-1185">Reference proteome</keyword>
<dbReference type="InterPro" id="IPR035979">
    <property type="entry name" value="RBD_domain_sf"/>
</dbReference>
<organism evidence="5 6">
    <name type="scientific">Klebsormidium nitens</name>
    <name type="common">Green alga</name>
    <name type="synonym">Ulothrix nitens</name>
    <dbReference type="NCBI Taxonomy" id="105231"/>
    <lineage>
        <taxon>Eukaryota</taxon>
        <taxon>Viridiplantae</taxon>
        <taxon>Streptophyta</taxon>
        <taxon>Klebsormidiophyceae</taxon>
        <taxon>Klebsormidiales</taxon>
        <taxon>Klebsormidiaceae</taxon>
        <taxon>Klebsormidium</taxon>
    </lineage>
</organism>
<dbReference type="PANTHER" id="PTHR48024:SF45">
    <property type="entry name" value="RNA BINDING DOMAIN PROTEIN"/>
    <property type="match status" value="1"/>
</dbReference>
<dbReference type="Pfam" id="PF00076">
    <property type="entry name" value="RRM_1"/>
    <property type="match status" value="2"/>
</dbReference>
<feature type="compositionally biased region" description="Basic and acidic residues" evidence="3">
    <location>
        <begin position="1"/>
        <end position="14"/>
    </location>
</feature>
<dbReference type="InterPro" id="IPR012677">
    <property type="entry name" value="Nucleotide-bd_a/b_plait_sf"/>
</dbReference>
<evidence type="ECO:0000313" key="6">
    <source>
        <dbReference type="Proteomes" id="UP000054558"/>
    </source>
</evidence>
<dbReference type="GO" id="GO:0005634">
    <property type="term" value="C:nucleus"/>
    <property type="evidence" value="ECO:0000318"/>
    <property type="project" value="GO_Central"/>
</dbReference>
<feature type="compositionally biased region" description="Low complexity" evidence="3">
    <location>
        <begin position="238"/>
        <end position="252"/>
    </location>
</feature>
<gene>
    <name evidence="5" type="ORF">KFL_001500170</name>
</gene>
<sequence>MASYGGEDKKRKLDGSAAAPSSLRPEEIKDLLTALKQEQVVDLLVKACSAHPDVLDDVRDAASKDPATRKLFVRGLPWETTTEELTAAYEEFGDIDEAAVIVDKISGKSKGFGFVTFRHIDSAQKALRNPKKQIRDRTVHANLAALGSSATQRDNNDVSQRKVYVGGLNYDTTNETLLEVFGKFGEIEEGSIATERTTGKSRGFAFVTFRTAEGAQAACAEPVKHIDTRNVQVKLAAEGRQQRQQEQTSASGLQSYSNSGMGNQGYGGNFMGNRPMMNQPMGQMGFASAAPIGQMAGYANQGGLSGGQYGQMGAGQGFGAGQQFAAPLGQMGGMQGALQQPVQYANQAGFAAVPANAGTQQFAPQQGGQQGGQFTGAQQGFAAQQQFPAQMGGQVGAVQQPQGQFTSQAGNGQVAGGFSQQAVPGGQAAGMAGGLPNAMYSNFQGQ</sequence>
<evidence type="ECO:0000256" key="2">
    <source>
        <dbReference type="PROSITE-ProRule" id="PRU00176"/>
    </source>
</evidence>